<sequence length="516" mass="60336">MLEKSLDLYRQICTLETSPDYKTKLEEEHEALRLKNVDLKEEVNYLTAQLKEEDCYAELKADIQNLRAENNAIRERRAALQNEANTERLKIKTELPQDKLRREADQMRREIDVLRESFVETQKRYSDSARFENDCIKLQEELNTLAIQKLTWEDNLEELKSQKPQHNFEELYVQLTAARDQKREDVEQLQSEISDTIRKLAQESCWQKKCEAIKVSEAALDKENKLLSEHLAKLTKLYKKKLVNLKKHQESVAKYEDLKASNELKKQEIGKLEQDIVDLRAFEIRKLAKLKKSDVAIEKVKSNSYDVRQENCELCKQILMIENEIAQKKRAIAELPKLKYVERAVLQRREVLKKECAKLDEKSALVRDLRAENAKREVEIKNVHEENEAVQSRYEDLYVEVYGGEMLEMTKRRQTAELEEIQKRKNSAESELKLHEKAPTKCTQKTRHLSRKASQTYSKTDSKTDDPRVTLRHNAVPPADSKNTQSSTFLTYTSRATPASGRGHTCEWEEPVFPPL</sequence>
<accession>A0AAW0PA02</accession>
<feature type="compositionally biased region" description="Basic and acidic residues" evidence="2">
    <location>
        <begin position="460"/>
        <end position="469"/>
    </location>
</feature>
<evidence type="ECO:0000256" key="1">
    <source>
        <dbReference type="SAM" id="Coils"/>
    </source>
</evidence>
<name>A0AAW0PA02_9GOBI</name>
<comment type="caution">
    <text evidence="3">The sequence shown here is derived from an EMBL/GenBank/DDBJ whole genome shotgun (WGS) entry which is preliminary data.</text>
</comment>
<feature type="compositionally biased region" description="Polar residues" evidence="2">
    <location>
        <begin position="481"/>
        <end position="497"/>
    </location>
</feature>
<organism evidence="3 4">
    <name type="scientific">Mugilogobius chulae</name>
    <name type="common">yellowstripe goby</name>
    <dbReference type="NCBI Taxonomy" id="88201"/>
    <lineage>
        <taxon>Eukaryota</taxon>
        <taxon>Metazoa</taxon>
        <taxon>Chordata</taxon>
        <taxon>Craniata</taxon>
        <taxon>Vertebrata</taxon>
        <taxon>Euteleostomi</taxon>
        <taxon>Actinopterygii</taxon>
        <taxon>Neopterygii</taxon>
        <taxon>Teleostei</taxon>
        <taxon>Neoteleostei</taxon>
        <taxon>Acanthomorphata</taxon>
        <taxon>Gobiaria</taxon>
        <taxon>Gobiiformes</taxon>
        <taxon>Gobioidei</taxon>
        <taxon>Gobiidae</taxon>
        <taxon>Gobionellinae</taxon>
        <taxon>Mugilogobius</taxon>
    </lineage>
</organism>
<evidence type="ECO:0000313" key="4">
    <source>
        <dbReference type="Proteomes" id="UP001460270"/>
    </source>
</evidence>
<feature type="coiled-coil region" evidence="1">
    <location>
        <begin position="22"/>
        <end position="199"/>
    </location>
</feature>
<dbReference type="EMBL" id="JBBPFD010000007">
    <property type="protein sequence ID" value="KAK7918794.1"/>
    <property type="molecule type" value="Genomic_DNA"/>
</dbReference>
<feature type="compositionally biased region" description="Basic and acidic residues" evidence="2">
    <location>
        <begin position="422"/>
        <end position="439"/>
    </location>
</feature>
<evidence type="ECO:0000256" key="2">
    <source>
        <dbReference type="SAM" id="MobiDB-lite"/>
    </source>
</evidence>
<evidence type="ECO:0000313" key="3">
    <source>
        <dbReference type="EMBL" id="KAK7918794.1"/>
    </source>
</evidence>
<protein>
    <submittedName>
        <fullName evidence="3">Uncharacterized protein</fullName>
    </submittedName>
</protein>
<proteinExistence type="predicted"/>
<keyword evidence="1" id="KW-0175">Coiled coil</keyword>
<reference evidence="4" key="1">
    <citation type="submission" date="2024-04" db="EMBL/GenBank/DDBJ databases">
        <title>Salinicola lusitanus LLJ914,a marine bacterium isolated from the Okinawa Trough.</title>
        <authorList>
            <person name="Li J."/>
        </authorList>
    </citation>
    <scope>NUCLEOTIDE SEQUENCE [LARGE SCALE GENOMIC DNA]</scope>
</reference>
<dbReference type="Proteomes" id="UP001460270">
    <property type="component" value="Unassembled WGS sequence"/>
</dbReference>
<dbReference type="AlphaFoldDB" id="A0AAW0PA02"/>
<keyword evidence="4" id="KW-1185">Reference proteome</keyword>
<feature type="region of interest" description="Disordered" evidence="2">
    <location>
        <begin position="422"/>
        <end position="516"/>
    </location>
</feature>
<gene>
    <name evidence="3" type="ORF">WMY93_010078</name>
</gene>